<accession>A0ABP6N0W1</accession>
<dbReference type="PRINTS" id="PR00081">
    <property type="entry name" value="GDHRDH"/>
</dbReference>
<dbReference type="PANTHER" id="PTHR24320:SF272">
    <property type="entry name" value="NAD(P)-BINDING ROSSMANN-FOLD SUPERFAMILY PROTEIN"/>
    <property type="match status" value="1"/>
</dbReference>
<keyword evidence="4" id="KW-1185">Reference proteome</keyword>
<dbReference type="PANTHER" id="PTHR24320">
    <property type="entry name" value="RETINOL DEHYDROGENASE"/>
    <property type="match status" value="1"/>
</dbReference>
<evidence type="ECO:0000256" key="1">
    <source>
        <dbReference type="ARBA" id="ARBA00006484"/>
    </source>
</evidence>
<organism evidence="3 4">
    <name type="scientific">Streptomyces rameus</name>
    <dbReference type="NCBI Taxonomy" id="68261"/>
    <lineage>
        <taxon>Bacteria</taxon>
        <taxon>Bacillati</taxon>
        <taxon>Actinomycetota</taxon>
        <taxon>Actinomycetes</taxon>
        <taxon>Kitasatosporales</taxon>
        <taxon>Streptomycetaceae</taxon>
        <taxon>Streptomyces</taxon>
    </lineage>
</organism>
<dbReference type="SUPFAM" id="SSF51735">
    <property type="entry name" value="NAD(P)-binding Rossmann-fold domains"/>
    <property type="match status" value="1"/>
</dbReference>
<dbReference type="Gene3D" id="3.40.50.720">
    <property type="entry name" value="NAD(P)-binding Rossmann-like Domain"/>
    <property type="match status" value="1"/>
</dbReference>
<dbReference type="Pfam" id="PF00106">
    <property type="entry name" value="adh_short"/>
    <property type="match status" value="1"/>
</dbReference>
<dbReference type="InterPro" id="IPR036291">
    <property type="entry name" value="NAD(P)-bd_dom_sf"/>
</dbReference>
<sequence>MLGLSRKYGALSSIHRPDPRIYGGLMTGIDDVEETPFMTTAQQPLHSGFGAASTAEEVIRGIDLRGRVAVVTGGYSGIGLETSRVLRAAGAEVVVPARDPERARAALDGAGGVGVEPMDLMDPDSVDAFADGFLASGRPLHILVNSAGIMATPPARDARGHEAQFATNHLGHFRLVSRLWPALVAARGARVVSVSSRGIRFSPVVFDDLHFERRAYEPFLAYGQSKTANALFAVELDRRGRAADVRAFSVHPGMIVDTGLARHVPEEVLRAAGAVDDDGRPVRDPARQLKTVEQGAATSVWCATSPRLAGLGGVYCENCDISPLVTAGTEAAWCASGALPGVLPYAVDPWAAARLWEVSERLTARVS</sequence>
<dbReference type="NCBIfam" id="NF004845">
    <property type="entry name" value="PRK06196.1"/>
    <property type="match status" value="1"/>
</dbReference>
<comment type="caution">
    <text evidence="3">The sequence shown here is derived from an EMBL/GenBank/DDBJ whole genome shotgun (WGS) entry which is preliminary data.</text>
</comment>
<evidence type="ECO:0000313" key="3">
    <source>
        <dbReference type="EMBL" id="GAA3132934.1"/>
    </source>
</evidence>
<gene>
    <name evidence="3" type="ORF">GCM10010521_18490</name>
</gene>
<proteinExistence type="inferred from homology"/>
<keyword evidence="2" id="KW-0560">Oxidoreductase</keyword>
<dbReference type="EMBL" id="BAAAVM010000023">
    <property type="protein sequence ID" value="GAA3132934.1"/>
    <property type="molecule type" value="Genomic_DNA"/>
</dbReference>
<evidence type="ECO:0000313" key="4">
    <source>
        <dbReference type="Proteomes" id="UP001500893"/>
    </source>
</evidence>
<name>A0ABP6N0W1_9ACTN</name>
<dbReference type="InterPro" id="IPR002347">
    <property type="entry name" value="SDR_fam"/>
</dbReference>
<protein>
    <submittedName>
        <fullName evidence="3">SDR family NAD(P)-dependent oxidoreductase</fullName>
    </submittedName>
</protein>
<reference evidence="4" key="1">
    <citation type="journal article" date="2019" name="Int. J. Syst. Evol. Microbiol.">
        <title>The Global Catalogue of Microorganisms (GCM) 10K type strain sequencing project: providing services to taxonomists for standard genome sequencing and annotation.</title>
        <authorList>
            <consortium name="The Broad Institute Genomics Platform"/>
            <consortium name="The Broad Institute Genome Sequencing Center for Infectious Disease"/>
            <person name="Wu L."/>
            <person name="Ma J."/>
        </authorList>
    </citation>
    <scope>NUCLEOTIDE SEQUENCE [LARGE SCALE GENOMIC DNA]</scope>
    <source>
        <strain evidence="4">JCM 11574</strain>
    </source>
</reference>
<dbReference type="Proteomes" id="UP001500893">
    <property type="component" value="Unassembled WGS sequence"/>
</dbReference>
<evidence type="ECO:0000256" key="2">
    <source>
        <dbReference type="ARBA" id="ARBA00023002"/>
    </source>
</evidence>
<comment type="similarity">
    <text evidence="1">Belongs to the short-chain dehydrogenases/reductases (SDR) family.</text>
</comment>